<evidence type="ECO:0000313" key="3">
    <source>
        <dbReference type="Proteomes" id="UP001218218"/>
    </source>
</evidence>
<evidence type="ECO:0000313" key="2">
    <source>
        <dbReference type="EMBL" id="KAJ7351235.1"/>
    </source>
</evidence>
<dbReference type="EMBL" id="JARIHO010000013">
    <property type="protein sequence ID" value="KAJ7351235.1"/>
    <property type="molecule type" value="Genomic_DNA"/>
</dbReference>
<organism evidence="2 3">
    <name type="scientific">Mycena albidolilacea</name>
    <dbReference type="NCBI Taxonomy" id="1033008"/>
    <lineage>
        <taxon>Eukaryota</taxon>
        <taxon>Fungi</taxon>
        <taxon>Dikarya</taxon>
        <taxon>Basidiomycota</taxon>
        <taxon>Agaricomycotina</taxon>
        <taxon>Agaricomycetes</taxon>
        <taxon>Agaricomycetidae</taxon>
        <taxon>Agaricales</taxon>
        <taxon>Marasmiineae</taxon>
        <taxon>Mycenaceae</taxon>
        <taxon>Mycena</taxon>
    </lineage>
</organism>
<accession>A0AAD7A7B0</accession>
<reference evidence="2" key="1">
    <citation type="submission" date="2023-03" db="EMBL/GenBank/DDBJ databases">
        <title>Massive genome expansion in bonnet fungi (Mycena s.s.) driven by repeated elements and novel gene families across ecological guilds.</title>
        <authorList>
            <consortium name="Lawrence Berkeley National Laboratory"/>
            <person name="Harder C.B."/>
            <person name="Miyauchi S."/>
            <person name="Viragh M."/>
            <person name="Kuo A."/>
            <person name="Thoen E."/>
            <person name="Andreopoulos B."/>
            <person name="Lu D."/>
            <person name="Skrede I."/>
            <person name="Drula E."/>
            <person name="Henrissat B."/>
            <person name="Morin E."/>
            <person name="Kohler A."/>
            <person name="Barry K."/>
            <person name="LaButti K."/>
            <person name="Morin E."/>
            <person name="Salamov A."/>
            <person name="Lipzen A."/>
            <person name="Mereny Z."/>
            <person name="Hegedus B."/>
            <person name="Baldrian P."/>
            <person name="Stursova M."/>
            <person name="Weitz H."/>
            <person name="Taylor A."/>
            <person name="Grigoriev I.V."/>
            <person name="Nagy L.G."/>
            <person name="Martin F."/>
            <person name="Kauserud H."/>
        </authorList>
    </citation>
    <scope>NUCLEOTIDE SEQUENCE</scope>
    <source>
        <strain evidence="2">CBHHK002</strain>
    </source>
</reference>
<evidence type="ECO:0000256" key="1">
    <source>
        <dbReference type="SAM" id="MobiDB-lite"/>
    </source>
</evidence>
<name>A0AAD7A7B0_9AGAR</name>
<sequence>MSSLGERPYSQDDCNVKEPKLVKMVQHQQAKWPTSKFIPSKATVADITAVLLDPKNGFTMNKPLNTSPHPPNHAHNKSVPVEMQSQPPTASVISGAQSAAFVSLLLRNWKAQEDQDSETEVRTVQVYLEGGRFSLPQKTVAILSLPIFDNNCAPGRFCVLSKDVVSAMQESNSSLEIPPDSGGIKFSIPDSEEDGWKIPFVCMYHGQFIDEMKFDPAVLEIPEGLGIKLFVDNHDARWNPLSLPVSVLNAVPACSFSFYTQGRRHWQ</sequence>
<protein>
    <submittedName>
        <fullName evidence="2">Uncharacterized protein</fullName>
    </submittedName>
</protein>
<feature type="region of interest" description="Disordered" evidence="1">
    <location>
        <begin position="61"/>
        <end position="80"/>
    </location>
</feature>
<keyword evidence="3" id="KW-1185">Reference proteome</keyword>
<proteinExistence type="predicted"/>
<dbReference type="Proteomes" id="UP001218218">
    <property type="component" value="Unassembled WGS sequence"/>
</dbReference>
<comment type="caution">
    <text evidence="2">The sequence shown here is derived from an EMBL/GenBank/DDBJ whole genome shotgun (WGS) entry which is preliminary data.</text>
</comment>
<dbReference type="AlphaFoldDB" id="A0AAD7A7B0"/>
<gene>
    <name evidence="2" type="ORF">DFH08DRAFT_805970</name>
</gene>